<reference evidence="1 2" key="1">
    <citation type="submission" date="2024-06" db="EMBL/GenBank/DDBJ databases">
        <title>The Natural Products Discovery Center: Release of the First 8490 Sequenced Strains for Exploring Actinobacteria Biosynthetic Diversity.</title>
        <authorList>
            <person name="Kalkreuter E."/>
            <person name="Kautsar S.A."/>
            <person name="Yang D."/>
            <person name="Bader C.D."/>
            <person name="Teijaro C.N."/>
            <person name="Fluegel L."/>
            <person name="Davis C.M."/>
            <person name="Simpson J.R."/>
            <person name="Lauterbach L."/>
            <person name="Steele A.D."/>
            <person name="Gui C."/>
            <person name="Meng S."/>
            <person name="Li G."/>
            <person name="Viehrig K."/>
            <person name="Ye F."/>
            <person name="Su P."/>
            <person name="Kiefer A.F."/>
            <person name="Nichols A."/>
            <person name="Cepeda A.J."/>
            <person name="Yan W."/>
            <person name="Fan B."/>
            <person name="Jiang Y."/>
            <person name="Adhikari A."/>
            <person name="Zheng C.-J."/>
            <person name="Schuster L."/>
            <person name="Cowan T.M."/>
            <person name="Smanski M.J."/>
            <person name="Chevrette M.G."/>
            <person name="De Carvalho L.P.S."/>
            <person name="Shen B."/>
        </authorList>
    </citation>
    <scope>NUCLEOTIDE SEQUENCE [LARGE SCALE GENOMIC DNA]</scope>
    <source>
        <strain evidence="1 2">NPDC020594</strain>
    </source>
</reference>
<evidence type="ECO:0000313" key="1">
    <source>
        <dbReference type="EMBL" id="MEU5707887.1"/>
    </source>
</evidence>
<dbReference type="Proteomes" id="UP001551011">
    <property type="component" value="Unassembled WGS sequence"/>
</dbReference>
<dbReference type="EMBL" id="JBFAEG010000008">
    <property type="protein sequence ID" value="MEU5707887.1"/>
    <property type="molecule type" value="Genomic_DNA"/>
</dbReference>
<proteinExistence type="predicted"/>
<name>A0ABV3A9B9_9ACTN</name>
<sequence length="78" mass="9169">MELGPITHLAVNGKDMTDCIRTEPSPEEIARWLRDPANREAVLFVLRREARVDPTWLVNMLRAEARRQGGRLNWLRRF</sequence>
<protein>
    <submittedName>
        <fullName evidence="1">Uncharacterized protein</fullName>
    </submittedName>
</protein>
<gene>
    <name evidence="1" type="ORF">AB0H04_13590</name>
</gene>
<keyword evidence="2" id="KW-1185">Reference proteome</keyword>
<comment type="caution">
    <text evidence="1">The sequence shown here is derived from an EMBL/GenBank/DDBJ whole genome shotgun (WGS) entry which is preliminary data.</text>
</comment>
<dbReference type="RefSeq" id="WP_359256172.1">
    <property type="nucleotide sequence ID" value="NZ_JBFAEG010000008.1"/>
</dbReference>
<accession>A0ABV3A9B9</accession>
<organism evidence="1 2">
    <name type="scientific">Streptomyces flaveolus</name>
    <dbReference type="NCBI Taxonomy" id="67297"/>
    <lineage>
        <taxon>Bacteria</taxon>
        <taxon>Bacillati</taxon>
        <taxon>Actinomycetota</taxon>
        <taxon>Actinomycetes</taxon>
        <taxon>Kitasatosporales</taxon>
        <taxon>Streptomycetaceae</taxon>
        <taxon>Streptomyces</taxon>
    </lineage>
</organism>
<evidence type="ECO:0000313" key="2">
    <source>
        <dbReference type="Proteomes" id="UP001551011"/>
    </source>
</evidence>